<sequence length="631" mass="68012">MTRRPLDTDEFVPAGASAQVRPVWAAIRSQVARAPEATALVIGGVSLTYRELDHASAGLARLLWRHGLRPGRVVCVRTRQSALSVVAMLAALRTGATWAVLEPDLPVGRFQALCRDVDCAVVLSEGGDAVPASALSAMPAPPTVVDASELPLARLVEAGQEPLTGPYPPVPEHSPAYVAYTSGSTGVPKGVMVSRGQLAASISCRGPVYGTEHSVFLIALRLSFDGILGGMFWSLTGGHTLVLPDPRQLVRVAEFTRLAREHRVTHLFNIPSYYRAVLRDPGGLPDTLRLVVVGGEACTPQLVATHNERLPRTRIVNEYGPTETTIACTVETAPDPARERIPIGRPWPGARTLVLDERLREVPAGERGELYIGGQLVALGYANQPARTAERFVADPYGRPGGRIYRTGDIASVDERGALHYHGRTDDQVKIRGTRIELGEIENVLERHADVAQAVVLCERAGQDEPQVIAFVLPTPGSGPPDASTLRAHCRGRLMEQATPTLFVPVDRMPLDRSTKADRAALRTLIPTDRQASGGTAGGDWSGYRLAVGRMWAEVLGHSGAGPDDNFFAVGGSSLKVIDLHDRLDKRWPQALRVGELFDCITIAAQAQRIADRLGERTRGEEHAPPAAYEL</sequence>
<gene>
    <name evidence="4" type="ORF">ACFF45_10590</name>
</gene>
<dbReference type="Gene3D" id="3.40.50.12780">
    <property type="entry name" value="N-terminal domain of ligase-like"/>
    <property type="match status" value="1"/>
</dbReference>
<dbReference type="PROSITE" id="PS50075">
    <property type="entry name" value="CARRIER"/>
    <property type="match status" value="1"/>
</dbReference>
<dbReference type="PROSITE" id="PS00455">
    <property type="entry name" value="AMP_BINDING"/>
    <property type="match status" value="1"/>
</dbReference>
<reference evidence="4 5" key="1">
    <citation type="submission" date="2024-09" db="EMBL/GenBank/DDBJ databases">
        <authorList>
            <person name="Sun Q."/>
            <person name="Mori K."/>
        </authorList>
    </citation>
    <scope>NUCLEOTIDE SEQUENCE [LARGE SCALE GENOMIC DNA]</scope>
    <source>
        <strain evidence="4 5">JCM 6917</strain>
    </source>
</reference>
<dbReference type="PANTHER" id="PTHR45527:SF1">
    <property type="entry name" value="FATTY ACID SYNTHASE"/>
    <property type="match status" value="1"/>
</dbReference>
<evidence type="ECO:0000256" key="1">
    <source>
        <dbReference type="ARBA" id="ARBA00022450"/>
    </source>
</evidence>
<evidence type="ECO:0000259" key="3">
    <source>
        <dbReference type="PROSITE" id="PS50075"/>
    </source>
</evidence>
<dbReference type="Gene3D" id="3.30.300.30">
    <property type="match status" value="1"/>
</dbReference>
<evidence type="ECO:0000313" key="5">
    <source>
        <dbReference type="Proteomes" id="UP001589709"/>
    </source>
</evidence>
<comment type="caution">
    <text evidence="4">The sequence shown here is derived from an EMBL/GenBank/DDBJ whole genome shotgun (WGS) entry which is preliminary data.</text>
</comment>
<dbReference type="Pfam" id="PF00550">
    <property type="entry name" value="PP-binding"/>
    <property type="match status" value="1"/>
</dbReference>
<evidence type="ECO:0000256" key="2">
    <source>
        <dbReference type="ARBA" id="ARBA00022553"/>
    </source>
</evidence>
<protein>
    <submittedName>
        <fullName evidence="4">Amino acid adenylation domain-containing protein</fullName>
    </submittedName>
</protein>
<name>A0ABV5MYP9_9ACTN</name>
<accession>A0ABV5MYP9</accession>
<dbReference type="InterPro" id="IPR010071">
    <property type="entry name" value="AA_adenyl_dom"/>
</dbReference>
<dbReference type="InterPro" id="IPR009081">
    <property type="entry name" value="PP-bd_ACP"/>
</dbReference>
<keyword evidence="1" id="KW-0596">Phosphopantetheine</keyword>
<dbReference type="InterPro" id="IPR042099">
    <property type="entry name" value="ANL_N_sf"/>
</dbReference>
<dbReference type="Gene3D" id="1.10.1200.10">
    <property type="entry name" value="ACP-like"/>
    <property type="match status" value="1"/>
</dbReference>
<dbReference type="SUPFAM" id="SSF47336">
    <property type="entry name" value="ACP-like"/>
    <property type="match status" value="1"/>
</dbReference>
<dbReference type="Proteomes" id="UP001589709">
    <property type="component" value="Unassembled WGS sequence"/>
</dbReference>
<proteinExistence type="predicted"/>
<dbReference type="RefSeq" id="WP_381345039.1">
    <property type="nucleotide sequence ID" value="NZ_JBHMCY010000015.1"/>
</dbReference>
<dbReference type="InterPro" id="IPR025110">
    <property type="entry name" value="AMP-bd_C"/>
</dbReference>
<evidence type="ECO:0000313" key="4">
    <source>
        <dbReference type="EMBL" id="MFB9463140.1"/>
    </source>
</evidence>
<dbReference type="InterPro" id="IPR020845">
    <property type="entry name" value="AMP-binding_CS"/>
</dbReference>
<dbReference type="InterPro" id="IPR020806">
    <property type="entry name" value="PKS_PP-bd"/>
</dbReference>
<dbReference type="CDD" id="cd05930">
    <property type="entry name" value="A_NRPS"/>
    <property type="match status" value="1"/>
</dbReference>
<dbReference type="NCBIfam" id="TIGR01733">
    <property type="entry name" value="AA-adenyl-dom"/>
    <property type="match status" value="1"/>
</dbReference>
<dbReference type="InterPro" id="IPR000873">
    <property type="entry name" value="AMP-dep_synth/lig_dom"/>
</dbReference>
<dbReference type="EMBL" id="JBHMCY010000015">
    <property type="protein sequence ID" value="MFB9463140.1"/>
    <property type="molecule type" value="Genomic_DNA"/>
</dbReference>
<dbReference type="PANTHER" id="PTHR45527">
    <property type="entry name" value="NONRIBOSOMAL PEPTIDE SYNTHETASE"/>
    <property type="match status" value="1"/>
</dbReference>
<dbReference type="Pfam" id="PF13193">
    <property type="entry name" value="AMP-binding_C"/>
    <property type="match status" value="1"/>
</dbReference>
<keyword evidence="2" id="KW-0597">Phosphoprotein</keyword>
<organism evidence="4 5">
    <name type="scientific">Streptomyces cinereospinus</name>
    <dbReference type="NCBI Taxonomy" id="285561"/>
    <lineage>
        <taxon>Bacteria</taxon>
        <taxon>Bacillati</taxon>
        <taxon>Actinomycetota</taxon>
        <taxon>Actinomycetes</taxon>
        <taxon>Kitasatosporales</taxon>
        <taxon>Streptomycetaceae</taxon>
        <taxon>Streptomyces</taxon>
    </lineage>
</organism>
<feature type="domain" description="Carrier" evidence="3">
    <location>
        <begin position="539"/>
        <end position="614"/>
    </location>
</feature>
<keyword evidence="5" id="KW-1185">Reference proteome</keyword>
<dbReference type="InterPro" id="IPR045851">
    <property type="entry name" value="AMP-bd_C_sf"/>
</dbReference>
<dbReference type="SUPFAM" id="SSF56801">
    <property type="entry name" value="Acetyl-CoA synthetase-like"/>
    <property type="match status" value="1"/>
</dbReference>
<dbReference type="SMART" id="SM00823">
    <property type="entry name" value="PKS_PP"/>
    <property type="match status" value="1"/>
</dbReference>
<dbReference type="InterPro" id="IPR036736">
    <property type="entry name" value="ACP-like_sf"/>
</dbReference>
<dbReference type="Pfam" id="PF00501">
    <property type="entry name" value="AMP-binding"/>
    <property type="match status" value="1"/>
</dbReference>